<protein>
    <submittedName>
        <fullName evidence="1">Uncharacterized protein</fullName>
    </submittedName>
</protein>
<dbReference type="AlphaFoldDB" id="A0A1Q9ESR3"/>
<comment type="caution">
    <text evidence="1">The sequence shown here is derived from an EMBL/GenBank/DDBJ whole genome shotgun (WGS) entry which is preliminary data.</text>
</comment>
<dbReference type="OrthoDB" id="10520041at2759"/>
<dbReference type="Proteomes" id="UP000186817">
    <property type="component" value="Unassembled WGS sequence"/>
</dbReference>
<evidence type="ECO:0000313" key="1">
    <source>
        <dbReference type="EMBL" id="OLQ10472.1"/>
    </source>
</evidence>
<sequence>MGVLGLWSVDRLRGYNVTGKFASKYVLLKRISPEGDIAVLTGDWYKDGFGIDKPWSYVPPDQVITYHDGIPEPAEEPASNATTDLTEVLVRVVMRLSRRPGHVKEADICLTQALTMHFCGSAFHKQMIMPMIIPPRVITYHDGIPEPAEEPASNATTDLTEVLVRVVMTCQRSRHLLNTGADNAFLWECIPQTDLVASAAALSRGEAILATSNGDVIASADMVRL</sequence>
<name>A0A1Q9ESR3_SYMMI</name>
<reference evidence="1 2" key="1">
    <citation type="submission" date="2016-02" db="EMBL/GenBank/DDBJ databases">
        <title>Genome analysis of coral dinoflagellate symbionts highlights evolutionary adaptations to a symbiotic lifestyle.</title>
        <authorList>
            <person name="Aranda M."/>
            <person name="Li Y."/>
            <person name="Liew Y.J."/>
            <person name="Baumgarten S."/>
            <person name="Simakov O."/>
            <person name="Wilson M."/>
            <person name="Piel J."/>
            <person name="Ashoor H."/>
            <person name="Bougouffa S."/>
            <person name="Bajic V.B."/>
            <person name="Ryu T."/>
            <person name="Ravasi T."/>
            <person name="Bayer T."/>
            <person name="Micklem G."/>
            <person name="Kim H."/>
            <person name="Bhak J."/>
            <person name="Lajeunesse T.C."/>
            <person name="Voolstra C.R."/>
        </authorList>
    </citation>
    <scope>NUCLEOTIDE SEQUENCE [LARGE SCALE GENOMIC DNA]</scope>
    <source>
        <strain evidence="1 2">CCMP2467</strain>
    </source>
</reference>
<accession>A0A1Q9ESR3</accession>
<organism evidence="1 2">
    <name type="scientific">Symbiodinium microadriaticum</name>
    <name type="common">Dinoflagellate</name>
    <name type="synonym">Zooxanthella microadriatica</name>
    <dbReference type="NCBI Taxonomy" id="2951"/>
    <lineage>
        <taxon>Eukaryota</taxon>
        <taxon>Sar</taxon>
        <taxon>Alveolata</taxon>
        <taxon>Dinophyceae</taxon>
        <taxon>Suessiales</taxon>
        <taxon>Symbiodiniaceae</taxon>
        <taxon>Symbiodinium</taxon>
    </lineage>
</organism>
<dbReference type="EMBL" id="LSRX01000077">
    <property type="protein sequence ID" value="OLQ10472.1"/>
    <property type="molecule type" value="Genomic_DNA"/>
</dbReference>
<keyword evidence="2" id="KW-1185">Reference proteome</keyword>
<gene>
    <name evidence="1" type="ORF">AK812_SmicGene5824</name>
</gene>
<evidence type="ECO:0000313" key="2">
    <source>
        <dbReference type="Proteomes" id="UP000186817"/>
    </source>
</evidence>
<proteinExistence type="predicted"/>